<accession>A0A2J7QCQ8</accession>
<sequence length="440" mass="51203">MVCSNYRGITLLCIAYKIFSNILFNRLSPFVEGIIGDYQCGFRQGRSTNDQIFTIRQVLEKCNEFQIETHHLFIDFRSAYDSIDRDSLFLAMEEMHIPRKLIALVRATMRKTQCQIKIQNMLSSPIITRNGVRQGDSLACLLFNIALEKVHVVRDAGINIVGTIFYKSVQILAFADVTDIIGRTQKSMKEAFLNLGRAAKKMNLQINQNKTEYMPVTKKDCANRPTYIEIGSYKFEVVCSFTYLGSEVNCKNNISDEIKKRVLAANKCLHGFRKHLKSQLIPKKTKTIMYKVLIRSVLSYASETWPLSRSDERLLSIFIRRILRYIFGPVEENGIWRKRYNHELYKLFNEPDIIGFIKLKGLEWAGHIIRASENRTIKKMLNTKPEENRRVGRPRLRWEECVWQDIRIFGVKNWRNVASNGEEWQAILRKARAHKGLSCQ</sequence>
<dbReference type="PANTHER" id="PTHR47027">
    <property type="entry name" value="REVERSE TRANSCRIPTASE DOMAIN-CONTAINING PROTEIN"/>
    <property type="match status" value="1"/>
</dbReference>
<dbReference type="InterPro" id="IPR043502">
    <property type="entry name" value="DNA/RNA_pol_sf"/>
</dbReference>
<dbReference type="PANTHER" id="PTHR47027:SF20">
    <property type="entry name" value="REVERSE TRANSCRIPTASE-LIKE PROTEIN WITH RNA-DIRECTED DNA POLYMERASE DOMAIN"/>
    <property type="match status" value="1"/>
</dbReference>
<evidence type="ECO:0000313" key="2">
    <source>
        <dbReference type="EMBL" id="PNF26362.1"/>
    </source>
</evidence>
<dbReference type="STRING" id="105785.A0A2J7QCQ8"/>
<evidence type="ECO:0000259" key="1">
    <source>
        <dbReference type="PROSITE" id="PS50878"/>
    </source>
</evidence>
<dbReference type="GO" id="GO:0071897">
    <property type="term" value="P:DNA biosynthetic process"/>
    <property type="evidence" value="ECO:0007669"/>
    <property type="project" value="UniProtKB-ARBA"/>
</dbReference>
<dbReference type="EMBL" id="NEVH01016288">
    <property type="protein sequence ID" value="PNF26362.1"/>
    <property type="molecule type" value="Genomic_DNA"/>
</dbReference>
<dbReference type="PROSITE" id="PS50878">
    <property type="entry name" value="RT_POL"/>
    <property type="match status" value="1"/>
</dbReference>
<dbReference type="SUPFAM" id="SSF56672">
    <property type="entry name" value="DNA/RNA polymerases"/>
    <property type="match status" value="1"/>
</dbReference>
<dbReference type="InterPro" id="IPR000477">
    <property type="entry name" value="RT_dom"/>
</dbReference>
<evidence type="ECO:0000313" key="3">
    <source>
        <dbReference type="Proteomes" id="UP000235965"/>
    </source>
</evidence>
<protein>
    <recommendedName>
        <fullName evidence="1">Reverse transcriptase domain-containing protein</fullName>
    </recommendedName>
</protein>
<reference evidence="2 3" key="1">
    <citation type="submission" date="2017-12" db="EMBL/GenBank/DDBJ databases">
        <title>Hemimetabolous genomes reveal molecular basis of termite eusociality.</title>
        <authorList>
            <person name="Harrison M.C."/>
            <person name="Jongepier E."/>
            <person name="Robertson H.M."/>
            <person name="Arning N."/>
            <person name="Bitard-Feildel T."/>
            <person name="Chao H."/>
            <person name="Childers C.P."/>
            <person name="Dinh H."/>
            <person name="Doddapaneni H."/>
            <person name="Dugan S."/>
            <person name="Gowin J."/>
            <person name="Greiner C."/>
            <person name="Han Y."/>
            <person name="Hu H."/>
            <person name="Hughes D.S.T."/>
            <person name="Huylmans A.-K."/>
            <person name="Kemena C."/>
            <person name="Kremer L.P.M."/>
            <person name="Lee S.L."/>
            <person name="Lopez-Ezquerra A."/>
            <person name="Mallet L."/>
            <person name="Monroy-Kuhn J.M."/>
            <person name="Moser A."/>
            <person name="Murali S.C."/>
            <person name="Muzny D.M."/>
            <person name="Otani S."/>
            <person name="Piulachs M.-D."/>
            <person name="Poelchau M."/>
            <person name="Qu J."/>
            <person name="Schaub F."/>
            <person name="Wada-Katsumata A."/>
            <person name="Worley K.C."/>
            <person name="Xie Q."/>
            <person name="Ylla G."/>
            <person name="Poulsen M."/>
            <person name="Gibbs R.A."/>
            <person name="Schal C."/>
            <person name="Richards S."/>
            <person name="Belles X."/>
            <person name="Korb J."/>
            <person name="Bornberg-Bauer E."/>
        </authorList>
    </citation>
    <scope>NUCLEOTIDE SEQUENCE [LARGE SCALE GENOMIC DNA]</scope>
    <source>
        <tissue evidence="2">Whole body</tissue>
    </source>
</reference>
<name>A0A2J7QCQ8_9NEOP</name>
<dbReference type="CDD" id="cd01650">
    <property type="entry name" value="RT_nLTR_like"/>
    <property type="match status" value="1"/>
</dbReference>
<gene>
    <name evidence="2" type="ORF">B7P43_G01772</name>
</gene>
<dbReference type="Proteomes" id="UP000235965">
    <property type="component" value="Unassembled WGS sequence"/>
</dbReference>
<dbReference type="InParanoid" id="A0A2J7QCQ8"/>
<comment type="caution">
    <text evidence="2">The sequence shown here is derived from an EMBL/GenBank/DDBJ whole genome shotgun (WGS) entry which is preliminary data.</text>
</comment>
<proteinExistence type="predicted"/>
<feature type="domain" description="Reverse transcriptase" evidence="1">
    <location>
        <begin position="1"/>
        <end position="248"/>
    </location>
</feature>
<keyword evidence="3" id="KW-1185">Reference proteome</keyword>
<dbReference type="AlphaFoldDB" id="A0A2J7QCQ8"/>
<organism evidence="2 3">
    <name type="scientific">Cryptotermes secundus</name>
    <dbReference type="NCBI Taxonomy" id="105785"/>
    <lineage>
        <taxon>Eukaryota</taxon>
        <taxon>Metazoa</taxon>
        <taxon>Ecdysozoa</taxon>
        <taxon>Arthropoda</taxon>
        <taxon>Hexapoda</taxon>
        <taxon>Insecta</taxon>
        <taxon>Pterygota</taxon>
        <taxon>Neoptera</taxon>
        <taxon>Polyneoptera</taxon>
        <taxon>Dictyoptera</taxon>
        <taxon>Blattodea</taxon>
        <taxon>Blattoidea</taxon>
        <taxon>Termitoidae</taxon>
        <taxon>Kalotermitidae</taxon>
        <taxon>Cryptotermitinae</taxon>
        <taxon>Cryptotermes</taxon>
    </lineage>
</organism>
<dbReference type="Pfam" id="PF00078">
    <property type="entry name" value="RVT_1"/>
    <property type="match status" value="1"/>
</dbReference>